<evidence type="ECO:0000256" key="1">
    <source>
        <dbReference type="SAM" id="Phobius"/>
    </source>
</evidence>
<feature type="transmembrane region" description="Helical" evidence="1">
    <location>
        <begin position="86"/>
        <end position="105"/>
    </location>
</feature>
<proteinExistence type="predicted"/>
<keyword evidence="1" id="KW-1133">Transmembrane helix</keyword>
<keyword evidence="1" id="KW-0812">Transmembrane</keyword>
<evidence type="ECO:0000313" key="3">
    <source>
        <dbReference type="Proteomes" id="UP000229317"/>
    </source>
</evidence>
<keyword evidence="1" id="KW-0472">Membrane</keyword>
<name>A0A2H0KV92_9BACT</name>
<evidence type="ECO:0000313" key="2">
    <source>
        <dbReference type="EMBL" id="PIQ75205.1"/>
    </source>
</evidence>
<sequence>MLLTPHILLGAAIGSKISSPSLVFALSFASHYFLDALPHYEYDISGLKKKKAEKKLLFEFLKLTADFCFGAGLALLLVWNSPFRTGAILGMLSSLVPDALLFLSWRHPNSKFLKFFALPHRACHFLKNLSPAWLDLSTEVVVASTTIFFLVYYV</sequence>
<dbReference type="Proteomes" id="UP000229317">
    <property type="component" value="Unassembled WGS sequence"/>
</dbReference>
<gene>
    <name evidence="2" type="ORF">COV84_02550</name>
</gene>
<accession>A0A2H0KV92</accession>
<protein>
    <submittedName>
        <fullName evidence="2">Uncharacterized protein</fullName>
    </submittedName>
</protein>
<reference evidence="2 3" key="1">
    <citation type="submission" date="2017-09" db="EMBL/GenBank/DDBJ databases">
        <title>Depth-based differentiation of microbial function through sediment-hosted aquifers and enrichment of novel symbionts in the deep terrestrial subsurface.</title>
        <authorList>
            <person name="Probst A.J."/>
            <person name="Ladd B."/>
            <person name="Jarett J.K."/>
            <person name="Geller-Mcgrath D.E."/>
            <person name="Sieber C.M."/>
            <person name="Emerson J.B."/>
            <person name="Anantharaman K."/>
            <person name="Thomas B.C."/>
            <person name="Malmstrom R."/>
            <person name="Stieglmeier M."/>
            <person name="Klingl A."/>
            <person name="Woyke T."/>
            <person name="Ryan C.M."/>
            <person name="Banfield J.F."/>
        </authorList>
    </citation>
    <scope>NUCLEOTIDE SEQUENCE [LARGE SCALE GENOMIC DNA]</scope>
    <source>
        <strain evidence="2">CG11_big_fil_rev_8_21_14_0_20_40_15</strain>
    </source>
</reference>
<feature type="transmembrane region" description="Helical" evidence="1">
    <location>
        <begin position="60"/>
        <end position="79"/>
    </location>
</feature>
<dbReference type="EMBL" id="PCVO01000037">
    <property type="protein sequence ID" value="PIQ75205.1"/>
    <property type="molecule type" value="Genomic_DNA"/>
</dbReference>
<organism evidence="2 3">
    <name type="scientific">Candidatus Portnoybacteria bacterium CG11_big_fil_rev_8_21_14_0_20_40_15</name>
    <dbReference type="NCBI Taxonomy" id="1974817"/>
    <lineage>
        <taxon>Bacteria</taxon>
        <taxon>Candidatus Portnoyibacteriota</taxon>
    </lineage>
</organism>
<comment type="caution">
    <text evidence="2">The sequence shown here is derived from an EMBL/GenBank/DDBJ whole genome shotgun (WGS) entry which is preliminary data.</text>
</comment>
<dbReference type="AlphaFoldDB" id="A0A2H0KV92"/>
<feature type="transmembrane region" description="Helical" evidence="1">
    <location>
        <begin position="136"/>
        <end position="153"/>
    </location>
</feature>